<reference evidence="3" key="1">
    <citation type="submission" date="2024-07" db="EMBL/GenBank/DDBJ databases">
        <authorList>
            <person name="Li X.-J."/>
            <person name="Wang X."/>
        </authorList>
    </citation>
    <scope>NUCLEOTIDE SEQUENCE</scope>
    <source>
        <strain evidence="3">HSP-536</strain>
    </source>
</reference>
<dbReference type="SUPFAM" id="SSF81901">
    <property type="entry name" value="HCP-like"/>
    <property type="match status" value="1"/>
</dbReference>
<organism evidence="3">
    <name type="scientific">Leptotrichia alba</name>
    <dbReference type="NCBI Taxonomy" id="3239304"/>
    <lineage>
        <taxon>Bacteria</taxon>
        <taxon>Fusobacteriati</taxon>
        <taxon>Fusobacteriota</taxon>
        <taxon>Fusobacteriia</taxon>
        <taxon>Fusobacteriales</taxon>
        <taxon>Leptotrichiaceae</taxon>
        <taxon>Leptotrichia</taxon>
    </lineage>
</organism>
<dbReference type="PROSITE" id="PS50005">
    <property type="entry name" value="TPR"/>
    <property type="match status" value="2"/>
</dbReference>
<dbReference type="Pfam" id="PF13424">
    <property type="entry name" value="TPR_12"/>
    <property type="match status" value="1"/>
</dbReference>
<dbReference type="InterPro" id="IPR019734">
    <property type="entry name" value="TPR_rpt"/>
</dbReference>
<dbReference type="PANTHER" id="PTHR12558:SF13">
    <property type="entry name" value="CELL DIVISION CYCLE PROTEIN 27 HOMOLOG"/>
    <property type="match status" value="1"/>
</dbReference>
<dbReference type="InterPro" id="IPR006597">
    <property type="entry name" value="Sel1-like"/>
</dbReference>
<feature type="signal peptide" evidence="2">
    <location>
        <begin position="1"/>
        <end position="18"/>
    </location>
</feature>
<dbReference type="PANTHER" id="PTHR12558">
    <property type="entry name" value="CELL DIVISION CYCLE 16,23,27"/>
    <property type="match status" value="1"/>
</dbReference>
<dbReference type="EMBL" id="CP165647">
    <property type="protein sequence ID" value="XDU63224.1"/>
    <property type="molecule type" value="Genomic_DNA"/>
</dbReference>
<gene>
    <name evidence="3" type="ORF">AB8B28_05105</name>
</gene>
<evidence type="ECO:0000313" key="3">
    <source>
        <dbReference type="EMBL" id="XDU63224.1"/>
    </source>
</evidence>
<dbReference type="Pfam" id="PF13181">
    <property type="entry name" value="TPR_8"/>
    <property type="match status" value="1"/>
</dbReference>
<feature type="chain" id="PRO_5044337703" evidence="2">
    <location>
        <begin position="19"/>
        <end position="162"/>
    </location>
</feature>
<dbReference type="SMART" id="SM00028">
    <property type="entry name" value="TPR"/>
    <property type="match status" value="3"/>
</dbReference>
<protein>
    <submittedName>
        <fullName evidence="3">Tetratricopeptide repeat protein</fullName>
    </submittedName>
</protein>
<name>A0AB39V7H4_9FUSO</name>
<proteinExistence type="predicted"/>
<evidence type="ECO:0000256" key="1">
    <source>
        <dbReference type="PROSITE-ProRule" id="PRU00339"/>
    </source>
</evidence>
<dbReference type="AlphaFoldDB" id="A0AB39V7H4"/>
<dbReference type="InterPro" id="IPR011990">
    <property type="entry name" value="TPR-like_helical_dom_sf"/>
</dbReference>
<feature type="repeat" description="TPR" evidence="1">
    <location>
        <begin position="115"/>
        <end position="148"/>
    </location>
</feature>
<feature type="repeat" description="TPR" evidence="1">
    <location>
        <begin position="49"/>
        <end position="82"/>
    </location>
</feature>
<dbReference type="Gene3D" id="1.25.40.10">
    <property type="entry name" value="Tetratricopeptide repeat domain"/>
    <property type="match status" value="2"/>
</dbReference>
<evidence type="ECO:0000256" key="2">
    <source>
        <dbReference type="SAM" id="SignalP"/>
    </source>
</evidence>
<keyword evidence="2" id="KW-0732">Signal</keyword>
<accession>A0AB39V7H4</accession>
<dbReference type="RefSeq" id="WP_369717242.1">
    <property type="nucleotide sequence ID" value="NZ_CP165647.1"/>
</dbReference>
<dbReference type="KEGG" id="lala:AB8B28_05105"/>
<keyword evidence="1" id="KW-0802">TPR repeat</keyword>
<dbReference type="SMART" id="SM00671">
    <property type="entry name" value="SEL1"/>
    <property type="match status" value="3"/>
</dbReference>
<sequence>MKKLILLAIIILSFAVRAGDIENARKYYKNKDFEQAKKYYLKAAQNGDERGYNGLGAIYMEEDNFDEAEQMFLKAGEYGYNGLGGVYMIRKEYDKAQEMYYKALNTALYYSTNPSPIYYNLGVLYYFKQDYDNAKKFIKKAADTGVNKEAEKIYKQMIQLGY</sequence>